<name>A0ABP9K2G8_9ACTN</name>
<comment type="caution">
    <text evidence="1">The sequence shown here is derived from an EMBL/GenBank/DDBJ whole genome shotgun (WGS) entry which is preliminary data.</text>
</comment>
<evidence type="ECO:0000313" key="2">
    <source>
        <dbReference type="Proteomes" id="UP001500124"/>
    </source>
</evidence>
<dbReference type="EMBL" id="BAABKC010000021">
    <property type="protein sequence ID" value="GAA5049938.1"/>
    <property type="molecule type" value="Genomic_DNA"/>
</dbReference>
<organism evidence="1 2">
    <name type="scientific">Streptomyces similanensis</name>
    <dbReference type="NCBI Taxonomy" id="1274988"/>
    <lineage>
        <taxon>Bacteria</taxon>
        <taxon>Bacillati</taxon>
        <taxon>Actinomycetota</taxon>
        <taxon>Actinomycetes</taxon>
        <taxon>Kitasatosporales</taxon>
        <taxon>Streptomycetaceae</taxon>
        <taxon>Streptomyces</taxon>
    </lineage>
</organism>
<gene>
    <name evidence="1" type="ORF">GCM10023336_17370</name>
</gene>
<keyword evidence="2" id="KW-1185">Reference proteome</keyword>
<sequence length="108" mass="11773">MGRTLPCRTVAWQAGLSGPCRTRGRAGRRTGRPPESRVLLTEEARAAERVGHLAHGGGVHHRSTGRAVLPSCQEAYDMADARPQELSLCPAVTLPGAYRCREERADER</sequence>
<evidence type="ECO:0000313" key="1">
    <source>
        <dbReference type="EMBL" id="GAA5049938.1"/>
    </source>
</evidence>
<proteinExistence type="predicted"/>
<protein>
    <submittedName>
        <fullName evidence="1">Uncharacterized protein</fullName>
    </submittedName>
</protein>
<accession>A0ABP9K2G8</accession>
<dbReference type="Proteomes" id="UP001500124">
    <property type="component" value="Unassembled WGS sequence"/>
</dbReference>
<reference evidence="2" key="1">
    <citation type="journal article" date="2019" name="Int. J. Syst. Evol. Microbiol.">
        <title>The Global Catalogue of Microorganisms (GCM) 10K type strain sequencing project: providing services to taxonomists for standard genome sequencing and annotation.</title>
        <authorList>
            <consortium name="The Broad Institute Genomics Platform"/>
            <consortium name="The Broad Institute Genome Sequencing Center for Infectious Disease"/>
            <person name="Wu L."/>
            <person name="Ma J."/>
        </authorList>
    </citation>
    <scope>NUCLEOTIDE SEQUENCE [LARGE SCALE GENOMIC DNA]</scope>
    <source>
        <strain evidence="2">JCM 18410</strain>
    </source>
</reference>